<dbReference type="InterPro" id="IPR010982">
    <property type="entry name" value="Lambda_DNA-bd_dom_sf"/>
</dbReference>
<evidence type="ECO:0000313" key="3">
    <source>
        <dbReference type="Proteomes" id="UP000752012"/>
    </source>
</evidence>
<comment type="caution">
    <text evidence="2">The sequence shown here is derived from an EMBL/GenBank/DDBJ whole genome shotgun (WGS) entry which is preliminary data.</text>
</comment>
<dbReference type="CDD" id="cd00093">
    <property type="entry name" value="HTH_XRE"/>
    <property type="match status" value="1"/>
</dbReference>
<dbReference type="AlphaFoldDB" id="A0A969PWY6"/>
<keyword evidence="3" id="KW-1185">Reference proteome</keyword>
<accession>A0A969PWY6</accession>
<dbReference type="EMBL" id="JAATHJ010000006">
    <property type="protein sequence ID" value="NJP37157.1"/>
    <property type="molecule type" value="Genomic_DNA"/>
</dbReference>
<sequence>MKRPVDVYIHRRQNQMKQNEVAKVLGVTPLTYCRKENGHRDFTIREAKILAQLFKTDLNTLFPIEDKEESH</sequence>
<evidence type="ECO:0000259" key="1">
    <source>
        <dbReference type="PROSITE" id="PS50943"/>
    </source>
</evidence>
<dbReference type="RefSeq" id="WP_168005495.1">
    <property type="nucleotide sequence ID" value="NZ_JAATHJ010000006.1"/>
</dbReference>
<gene>
    <name evidence="2" type="ORF">HCN83_06090</name>
</gene>
<protein>
    <submittedName>
        <fullName evidence="2">Helix-turn-helix transcriptional regulator</fullName>
    </submittedName>
</protein>
<dbReference type="InterPro" id="IPR001387">
    <property type="entry name" value="Cro/C1-type_HTH"/>
</dbReference>
<evidence type="ECO:0000313" key="2">
    <source>
        <dbReference type="EMBL" id="NJP37157.1"/>
    </source>
</evidence>
<dbReference type="SMART" id="SM00530">
    <property type="entry name" value="HTH_XRE"/>
    <property type="match status" value="1"/>
</dbReference>
<dbReference type="GO" id="GO:0003677">
    <property type="term" value="F:DNA binding"/>
    <property type="evidence" value="ECO:0007669"/>
    <property type="project" value="InterPro"/>
</dbReference>
<dbReference type="Pfam" id="PF01381">
    <property type="entry name" value="HTH_3"/>
    <property type="match status" value="1"/>
</dbReference>
<reference evidence="2 3" key="1">
    <citation type="submission" date="2020-03" db="EMBL/GenBank/DDBJ databases">
        <title>Assessment of the enzymatic potential of alkaline-tolerant lipase obtained from Bacillus luteus H11 (technogenic soil) for the bioremediation of saline soils contaminated with petroleum substances.</title>
        <authorList>
            <person name="Kalwasinska A."/>
        </authorList>
    </citation>
    <scope>NUCLEOTIDE SEQUENCE [LARGE SCALE GENOMIC DNA]</scope>
    <source>
        <strain evidence="2 3">H11</strain>
    </source>
</reference>
<dbReference type="SUPFAM" id="SSF47413">
    <property type="entry name" value="lambda repressor-like DNA-binding domains"/>
    <property type="match status" value="1"/>
</dbReference>
<dbReference type="PROSITE" id="PS50943">
    <property type="entry name" value="HTH_CROC1"/>
    <property type="match status" value="1"/>
</dbReference>
<feature type="domain" description="HTH cro/C1-type" evidence="1">
    <location>
        <begin position="11"/>
        <end position="61"/>
    </location>
</feature>
<name>A0A969PWY6_9BACI</name>
<organism evidence="2 3">
    <name type="scientific">Alkalicoccus luteus</name>
    <dbReference type="NCBI Taxonomy" id="1237094"/>
    <lineage>
        <taxon>Bacteria</taxon>
        <taxon>Bacillati</taxon>
        <taxon>Bacillota</taxon>
        <taxon>Bacilli</taxon>
        <taxon>Bacillales</taxon>
        <taxon>Bacillaceae</taxon>
        <taxon>Alkalicoccus</taxon>
    </lineage>
</organism>
<proteinExistence type="predicted"/>
<dbReference type="Gene3D" id="1.10.260.40">
    <property type="entry name" value="lambda repressor-like DNA-binding domains"/>
    <property type="match status" value="1"/>
</dbReference>
<dbReference type="Proteomes" id="UP000752012">
    <property type="component" value="Unassembled WGS sequence"/>
</dbReference>